<keyword evidence="1" id="KW-0732">Signal</keyword>
<dbReference type="SUPFAM" id="SSF53850">
    <property type="entry name" value="Periplasmic binding protein-like II"/>
    <property type="match status" value="1"/>
</dbReference>
<evidence type="ECO:0000313" key="4">
    <source>
        <dbReference type="EMBL" id="KRM91360.1"/>
    </source>
</evidence>
<dbReference type="SMART" id="SM00062">
    <property type="entry name" value="PBPb"/>
    <property type="match status" value="1"/>
</dbReference>
<name>A0A0R2CJG4_9LACO</name>
<evidence type="ECO:0000313" key="5">
    <source>
        <dbReference type="Proteomes" id="UP000051586"/>
    </source>
</evidence>
<reference evidence="4 5" key="1">
    <citation type="journal article" date="2015" name="Genome Announc.">
        <title>Expanding the biotechnology potential of lactobacilli through comparative genomics of 213 strains and associated genera.</title>
        <authorList>
            <person name="Sun Z."/>
            <person name="Harris H.M."/>
            <person name="McCann A."/>
            <person name="Guo C."/>
            <person name="Argimon S."/>
            <person name="Zhang W."/>
            <person name="Yang X."/>
            <person name="Jeffery I.B."/>
            <person name="Cooney J.C."/>
            <person name="Kagawa T.F."/>
            <person name="Liu W."/>
            <person name="Song Y."/>
            <person name="Salvetti E."/>
            <person name="Wrobel A."/>
            <person name="Rasinkangas P."/>
            <person name="Parkhill J."/>
            <person name="Rea M.C."/>
            <person name="O'Sullivan O."/>
            <person name="Ritari J."/>
            <person name="Douillard F.P."/>
            <person name="Paul Ross R."/>
            <person name="Yang R."/>
            <person name="Briner A.E."/>
            <person name="Felis G.E."/>
            <person name="de Vos W.M."/>
            <person name="Barrangou R."/>
            <person name="Klaenhammer T.R."/>
            <person name="Caufield P.W."/>
            <person name="Cui Y."/>
            <person name="Zhang H."/>
            <person name="O'Toole P.W."/>
        </authorList>
    </citation>
    <scope>NUCLEOTIDE SEQUENCE [LARGE SCALE GENOMIC DNA]</scope>
    <source>
        <strain evidence="4 5">DSM 22689</strain>
    </source>
</reference>
<feature type="region of interest" description="Disordered" evidence="2">
    <location>
        <begin position="150"/>
        <end position="176"/>
    </location>
</feature>
<dbReference type="STRING" id="1423745.GCA_001311215_01599"/>
<protein>
    <submittedName>
        <fullName evidence="4">Amino acid ABC transporter substrate-binding component</fullName>
    </submittedName>
</protein>
<dbReference type="Gene3D" id="3.40.190.10">
    <property type="entry name" value="Periplasmic binding protein-like II"/>
    <property type="match status" value="2"/>
</dbReference>
<accession>A0A0R2CJG4</accession>
<evidence type="ECO:0000259" key="3">
    <source>
        <dbReference type="SMART" id="SM00062"/>
    </source>
</evidence>
<organism evidence="4 5">
    <name type="scientific">Fructilactobacillus florum DSM 22689 = JCM 16035</name>
    <dbReference type="NCBI Taxonomy" id="1423745"/>
    <lineage>
        <taxon>Bacteria</taxon>
        <taxon>Bacillati</taxon>
        <taxon>Bacillota</taxon>
        <taxon>Bacilli</taxon>
        <taxon>Lactobacillales</taxon>
        <taxon>Lactobacillaceae</taxon>
        <taxon>Fructilactobacillus</taxon>
    </lineage>
</organism>
<evidence type="ECO:0000256" key="2">
    <source>
        <dbReference type="SAM" id="MobiDB-lite"/>
    </source>
</evidence>
<dbReference type="AlphaFoldDB" id="A0A0R2CJG4"/>
<evidence type="ECO:0000256" key="1">
    <source>
        <dbReference type="ARBA" id="ARBA00022729"/>
    </source>
</evidence>
<gene>
    <name evidence="4" type="ORF">FC87_GL000871</name>
</gene>
<sequence>MYNEKVKFFKMRDGLIMKKKWSLLVMTGLTILGLTACGKTQTAETKTPKTLTVGLEGTYAPYSYRKDGKLTGFEVELAQKTAQRMGLKTKFVTTGWDSLIAGLNTNNYDVIFNNMAENPQRKKQFRFASPYAYSKSVIITKKDSKIKAPQDLKGQKVAEGTGTDNWNNAKKMGAQPVASPDFQTSMDMIDQGRVVAAVNSREAFEYWKKSHKSTDLVYKEVPNDVIKADVIAPMMNKKSSELNQKMNKALAAERRDGTLKQLSIKYFGTDITNK</sequence>
<dbReference type="InterPro" id="IPR001638">
    <property type="entry name" value="Solute-binding_3/MltF_N"/>
</dbReference>
<feature type="domain" description="Solute-binding protein family 3/N-terminal" evidence="3">
    <location>
        <begin position="50"/>
        <end position="270"/>
    </location>
</feature>
<dbReference type="PATRIC" id="fig|1423745.4.peg.932"/>
<dbReference type="PANTHER" id="PTHR35936:SF35">
    <property type="entry name" value="L-CYSTINE-BINDING PROTEIN TCYJ"/>
    <property type="match status" value="1"/>
</dbReference>
<comment type="caution">
    <text evidence="4">The sequence shown here is derived from an EMBL/GenBank/DDBJ whole genome shotgun (WGS) entry which is preliminary data.</text>
</comment>
<dbReference type="Pfam" id="PF00497">
    <property type="entry name" value="SBP_bac_3"/>
    <property type="match status" value="1"/>
</dbReference>
<dbReference type="EMBL" id="AYZI01000005">
    <property type="protein sequence ID" value="KRM91360.1"/>
    <property type="molecule type" value="Genomic_DNA"/>
</dbReference>
<dbReference type="Proteomes" id="UP000051586">
    <property type="component" value="Unassembled WGS sequence"/>
</dbReference>
<proteinExistence type="predicted"/>
<dbReference type="PANTHER" id="PTHR35936">
    <property type="entry name" value="MEMBRANE-BOUND LYTIC MUREIN TRANSGLYCOSYLASE F"/>
    <property type="match status" value="1"/>
</dbReference>